<dbReference type="CDD" id="cd07381">
    <property type="entry name" value="MPP_CapA"/>
    <property type="match status" value="1"/>
</dbReference>
<dbReference type="RefSeq" id="WP_014270229.1">
    <property type="nucleotide sequence ID" value="NC_016633.1"/>
</dbReference>
<dbReference type="PANTHER" id="PTHR33393">
    <property type="entry name" value="POLYGLUTAMINE SYNTHESIS ACCESSORY PROTEIN RV0574C-RELATED"/>
    <property type="match status" value="1"/>
</dbReference>
<dbReference type="HOGENOM" id="CLU_038823_2_1_12"/>
<evidence type="ECO:0000313" key="4">
    <source>
        <dbReference type="Proteomes" id="UP000005632"/>
    </source>
</evidence>
<dbReference type="PANTHER" id="PTHR33393:SF11">
    <property type="entry name" value="POLYGLUTAMINE SYNTHESIS ACCESSORY PROTEIN RV0574C-RELATED"/>
    <property type="match status" value="1"/>
</dbReference>
<gene>
    <name evidence="3" type="ordered locus">SpiGrapes_1574</name>
</gene>
<dbReference type="eggNOG" id="COG2843">
    <property type="taxonomic scope" value="Bacteria"/>
</dbReference>
<proteinExistence type="inferred from homology"/>
<evidence type="ECO:0000313" key="3">
    <source>
        <dbReference type="EMBL" id="AEV29381.1"/>
    </source>
</evidence>
<dbReference type="SUPFAM" id="SSF56300">
    <property type="entry name" value="Metallo-dependent phosphatases"/>
    <property type="match status" value="1"/>
</dbReference>
<dbReference type="InterPro" id="IPR029052">
    <property type="entry name" value="Metallo-depent_PP-like"/>
</dbReference>
<dbReference type="Pfam" id="PF09587">
    <property type="entry name" value="PGA_cap"/>
    <property type="match status" value="1"/>
</dbReference>
<dbReference type="STRING" id="158190.SpiGrapes_1574"/>
<dbReference type="Proteomes" id="UP000005632">
    <property type="component" value="Chromosome"/>
</dbReference>
<dbReference type="KEGG" id="sgp:SpiGrapes_1574"/>
<comment type="similarity">
    <text evidence="1">Belongs to the CapA family.</text>
</comment>
<dbReference type="AlphaFoldDB" id="G8QW83"/>
<feature type="domain" description="Capsule synthesis protein CapA" evidence="2">
    <location>
        <begin position="2"/>
        <end position="241"/>
    </location>
</feature>
<dbReference type="OrthoDB" id="9810906at2"/>
<sequence length="388" mass="43594">MKFLIGGDLVPTEKNVQAFCTGDASAILDKALLKEWESADIRIVNLEAPVTDISMPIMKNGPNLVVPISVRKGLKSLHLDYVGLANNHILDQGPLGFHSTLKILKENRSHYFGAGPNLSEAEKISVIELSELRIGLFACTEHEFSIASDNSPGANPFDPLHTGDYIKEKIQALKLDILIVLYHGGKEYFQFPSPNLQKACRYLVDKGASLVVCQHSHCIGAYEKYKGKDIVYGQGNFIFDLDNPLSFDSLLLAYEIDKDFPPKITYIPIKKKLDGTGSVYLAMGEEREAILSSLNERSKAIISQRFLEETYRDFSKKSLSTYLYEFSGLGSWFNRFDRMIFRGRLLQTMFSEKKMLQLSNFLTCEAHQELVGEGLRAEISNFPENEIG</sequence>
<dbReference type="EMBL" id="CP003155">
    <property type="protein sequence ID" value="AEV29381.1"/>
    <property type="molecule type" value="Genomic_DNA"/>
</dbReference>
<reference evidence="3 4" key="1">
    <citation type="submission" date="2011-11" db="EMBL/GenBank/DDBJ databases">
        <title>Complete sequence of Spirochaeta sp. grapes.</title>
        <authorList>
            <consortium name="US DOE Joint Genome Institute"/>
            <person name="Lucas S."/>
            <person name="Han J."/>
            <person name="Lapidus A."/>
            <person name="Cheng J.-F."/>
            <person name="Goodwin L."/>
            <person name="Pitluck S."/>
            <person name="Peters L."/>
            <person name="Ovchinnikova G."/>
            <person name="Munk A.C."/>
            <person name="Detter J.C."/>
            <person name="Han C."/>
            <person name="Tapia R."/>
            <person name="Land M."/>
            <person name="Hauser L."/>
            <person name="Kyrpides N."/>
            <person name="Ivanova N."/>
            <person name="Pagani I."/>
            <person name="Ritalahtilisa K."/>
            <person name="Loeffler F."/>
            <person name="Woyke T."/>
        </authorList>
    </citation>
    <scope>NUCLEOTIDE SEQUENCE [LARGE SCALE GENOMIC DNA]</scope>
    <source>
        <strain evidence="4">ATCC BAA-1885 / DSM 22778 / Grapes</strain>
    </source>
</reference>
<dbReference type="Gene3D" id="3.60.21.10">
    <property type="match status" value="1"/>
</dbReference>
<evidence type="ECO:0000259" key="2">
    <source>
        <dbReference type="SMART" id="SM00854"/>
    </source>
</evidence>
<dbReference type="InterPro" id="IPR019079">
    <property type="entry name" value="Capsule_synth_CapA"/>
</dbReference>
<evidence type="ECO:0000256" key="1">
    <source>
        <dbReference type="ARBA" id="ARBA00005662"/>
    </source>
</evidence>
<keyword evidence="4" id="KW-1185">Reference proteome</keyword>
<organism evidence="3 4">
    <name type="scientific">Sphaerochaeta pleomorpha (strain ATCC BAA-1885 / DSM 22778 / Grapes)</name>
    <dbReference type="NCBI Taxonomy" id="158190"/>
    <lineage>
        <taxon>Bacteria</taxon>
        <taxon>Pseudomonadati</taxon>
        <taxon>Spirochaetota</taxon>
        <taxon>Spirochaetia</taxon>
        <taxon>Spirochaetales</taxon>
        <taxon>Sphaerochaetaceae</taxon>
        <taxon>Sphaerochaeta</taxon>
    </lineage>
</organism>
<protein>
    <submittedName>
        <fullName evidence="3">Bacterial capsule synthesis protein PGA_cap</fullName>
    </submittedName>
</protein>
<dbReference type="InterPro" id="IPR052169">
    <property type="entry name" value="CW_Biosynth-Accessory"/>
</dbReference>
<dbReference type="SMART" id="SM00854">
    <property type="entry name" value="PGA_cap"/>
    <property type="match status" value="1"/>
</dbReference>
<name>G8QW83_SPHPG</name>
<accession>G8QW83</accession>